<dbReference type="STRING" id="4097.A0A1S3XYK9"/>
<accession>A0A1S3XYK9</accession>
<dbReference type="PANTHER" id="PTHR33021">
    <property type="entry name" value="BLUE COPPER PROTEIN"/>
    <property type="match status" value="1"/>
</dbReference>
<evidence type="ECO:0000259" key="7">
    <source>
        <dbReference type="PROSITE" id="PS51485"/>
    </source>
</evidence>
<dbReference type="PROSITE" id="PS00196">
    <property type="entry name" value="COPPER_BLUE"/>
    <property type="match status" value="1"/>
</dbReference>
<dbReference type="CDD" id="cd11013">
    <property type="entry name" value="Plantacyanin"/>
    <property type="match status" value="1"/>
</dbReference>
<evidence type="ECO:0000256" key="6">
    <source>
        <dbReference type="SAM" id="SignalP"/>
    </source>
</evidence>
<dbReference type="PaxDb" id="4097-A0A1S3XYK9"/>
<protein>
    <recommendedName>
        <fullName evidence="4">Basic blue protein</fullName>
    </recommendedName>
    <alternativeName>
        <fullName evidence="5">Plantacyanin</fullName>
    </alternativeName>
</protein>
<keyword evidence="3" id="KW-1015">Disulfide bond</keyword>
<dbReference type="GO" id="GO:0046872">
    <property type="term" value="F:metal ion binding"/>
    <property type="evidence" value="ECO:0007669"/>
    <property type="project" value="UniProtKB-KW"/>
</dbReference>
<evidence type="ECO:0000256" key="1">
    <source>
        <dbReference type="ARBA" id="ARBA00022723"/>
    </source>
</evidence>
<evidence type="ECO:0000256" key="3">
    <source>
        <dbReference type="ARBA" id="ARBA00023157"/>
    </source>
</evidence>
<dbReference type="PROSITE" id="PS51485">
    <property type="entry name" value="PHYTOCYANIN"/>
    <property type="match status" value="1"/>
</dbReference>
<proteinExistence type="predicted"/>
<dbReference type="OrthoDB" id="2011645at2759"/>
<dbReference type="GO" id="GO:0005886">
    <property type="term" value="C:plasma membrane"/>
    <property type="evidence" value="ECO:0000318"/>
    <property type="project" value="GO_Central"/>
</dbReference>
<keyword evidence="6" id="KW-0732">Signal</keyword>
<reference evidence="9" key="2">
    <citation type="submission" date="2025-08" db="UniProtKB">
        <authorList>
            <consortium name="RefSeq"/>
        </authorList>
    </citation>
    <scope>IDENTIFICATION</scope>
    <source>
        <tissue evidence="9">Leaf</tissue>
    </source>
</reference>
<dbReference type="GO" id="GO:0009055">
    <property type="term" value="F:electron transfer activity"/>
    <property type="evidence" value="ECO:0007669"/>
    <property type="project" value="InterPro"/>
</dbReference>
<dbReference type="InterPro" id="IPR028871">
    <property type="entry name" value="BlueCu_1_BS"/>
</dbReference>
<dbReference type="InterPro" id="IPR003245">
    <property type="entry name" value="Phytocyanin_dom"/>
</dbReference>
<dbReference type="FunFam" id="2.60.40.420:FF:000013">
    <property type="entry name" value="basic blue protein-like"/>
    <property type="match status" value="1"/>
</dbReference>
<dbReference type="SMR" id="A0A1S3XYK9"/>
<keyword evidence="1" id="KW-0479">Metal-binding</keyword>
<dbReference type="InterPro" id="IPR039391">
    <property type="entry name" value="Phytocyanin-like"/>
</dbReference>
<feature type="domain" description="Phytocyanin" evidence="7">
    <location>
        <begin position="30"/>
        <end position="125"/>
    </location>
</feature>
<evidence type="ECO:0000313" key="8">
    <source>
        <dbReference type="Proteomes" id="UP000790787"/>
    </source>
</evidence>
<sequence>MSGQGRSSAMKVVLVLCIVALIQTEMAQAAVYNVGDAGGWTFNTVSWPGGKRFRAGDTLAFNYQSGAHNVVAVNKYGYNKCRTPRGSKVYTKGGDKIKLVKGQNYFICNFPGHCESGMKISVFAS</sequence>
<dbReference type="Proteomes" id="UP000790787">
    <property type="component" value="Chromosome 7"/>
</dbReference>
<evidence type="ECO:0000313" key="9">
    <source>
        <dbReference type="RefSeq" id="XP_016445031.1"/>
    </source>
</evidence>
<dbReference type="OMA" id="HSHMARA"/>
<organism evidence="8 9">
    <name type="scientific">Nicotiana tabacum</name>
    <name type="common">Common tobacco</name>
    <dbReference type="NCBI Taxonomy" id="4097"/>
    <lineage>
        <taxon>Eukaryota</taxon>
        <taxon>Viridiplantae</taxon>
        <taxon>Streptophyta</taxon>
        <taxon>Embryophyta</taxon>
        <taxon>Tracheophyta</taxon>
        <taxon>Spermatophyta</taxon>
        <taxon>Magnoliopsida</taxon>
        <taxon>eudicotyledons</taxon>
        <taxon>Gunneridae</taxon>
        <taxon>Pentapetalae</taxon>
        <taxon>asterids</taxon>
        <taxon>lamiids</taxon>
        <taxon>Solanales</taxon>
        <taxon>Solanaceae</taxon>
        <taxon>Nicotianoideae</taxon>
        <taxon>Nicotianeae</taxon>
        <taxon>Nicotiana</taxon>
    </lineage>
</organism>
<keyword evidence="2" id="KW-0186">Copper</keyword>
<dbReference type="Gene3D" id="2.60.40.420">
    <property type="entry name" value="Cupredoxins - blue copper proteins"/>
    <property type="match status" value="1"/>
</dbReference>
<dbReference type="KEGG" id="nta:107770257"/>
<evidence type="ECO:0000256" key="5">
    <source>
        <dbReference type="ARBA" id="ARBA00082491"/>
    </source>
</evidence>
<dbReference type="InterPro" id="IPR041844">
    <property type="entry name" value="Plantacyanin"/>
</dbReference>
<name>A0A1S3XYK9_TOBAC</name>
<dbReference type="AlphaFoldDB" id="A0A1S3XYK9"/>
<dbReference type="Pfam" id="PF02298">
    <property type="entry name" value="Cu_bind_like"/>
    <property type="match status" value="1"/>
</dbReference>
<evidence type="ECO:0000256" key="2">
    <source>
        <dbReference type="ARBA" id="ARBA00023008"/>
    </source>
</evidence>
<reference evidence="8" key="1">
    <citation type="journal article" date="2014" name="Nat. Commun.">
        <title>The tobacco genome sequence and its comparison with those of tomato and potato.</title>
        <authorList>
            <person name="Sierro N."/>
            <person name="Battey J.N."/>
            <person name="Ouadi S."/>
            <person name="Bakaher N."/>
            <person name="Bovet L."/>
            <person name="Willig A."/>
            <person name="Goepfert S."/>
            <person name="Peitsch M.C."/>
            <person name="Ivanov N.V."/>
        </authorList>
    </citation>
    <scope>NUCLEOTIDE SEQUENCE [LARGE SCALE GENOMIC DNA]</scope>
</reference>
<dbReference type="RefSeq" id="XP_016445031.1">
    <property type="nucleotide sequence ID" value="XM_016589545.1"/>
</dbReference>
<dbReference type="InterPro" id="IPR008972">
    <property type="entry name" value="Cupredoxin"/>
</dbReference>
<dbReference type="PANTHER" id="PTHR33021:SF9">
    <property type="entry name" value="PUTATIVE, EXPRESSED-RELATED"/>
    <property type="match status" value="1"/>
</dbReference>
<gene>
    <name evidence="9" type="primary">LOC107770257</name>
</gene>
<feature type="chain" id="PRO_5010342822" description="Basic blue protein" evidence="6">
    <location>
        <begin position="30"/>
        <end position="125"/>
    </location>
</feature>
<dbReference type="SUPFAM" id="SSF49503">
    <property type="entry name" value="Cupredoxins"/>
    <property type="match status" value="1"/>
</dbReference>
<feature type="signal peptide" evidence="6">
    <location>
        <begin position="1"/>
        <end position="29"/>
    </location>
</feature>
<evidence type="ECO:0000256" key="4">
    <source>
        <dbReference type="ARBA" id="ARBA00071970"/>
    </source>
</evidence>
<dbReference type="GeneID" id="107770257"/>
<dbReference type="RefSeq" id="XP_016445031.1">
    <property type="nucleotide sequence ID" value="XM_016589545.2"/>
</dbReference>
<keyword evidence="8" id="KW-1185">Reference proteome</keyword>